<proteinExistence type="predicted"/>
<dbReference type="InterPro" id="IPR011989">
    <property type="entry name" value="ARM-like"/>
</dbReference>
<evidence type="ECO:0000313" key="3">
    <source>
        <dbReference type="Proteomes" id="UP000187455"/>
    </source>
</evidence>
<dbReference type="InterPro" id="IPR016024">
    <property type="entry name" value="ARM-type_fold"/>
</dbReference>
<keyword evidence="3" id="KW-1185">Reference proteome</keyword>
<name>A0A1R0GMK1_9FUNG</name>
<dbReference type="EMBL" id="LSSL01000736">
    <property type="protein sequence ID" value="OLY83821.1"/>
    <property type="molecule type" value="Genomic_DNA"/>
</dbReference>
<dbReference type="AlphaFoldDB" id="A0A1R0GMK1"/>
<evidence type="ECO:0000313" key="1">
    <source>
        <dbReference type="EMBL" id="OLY78106.1"/>
    </source>
</evidence>
<dbReference type="SUPFAM" id="SSF48371">
    <property type="entry name" value="ARM repeat"/>
    <property type="match status" value="1"/>
</dbReference>
<accession>A0A1R0GMK1</accession>
<comment type="caution">
    <text evidence="1">The sequence shown here is derived from an EMBL/GenBank/DDBJ whole genome shotgun (WGS) entry which is preliminary data.</text>
</comment>
<dbReference type="Gene3D" id="1.25.10.10">
    <property type="entry name" value="Leucine-rich Repeat Variant"/>
    <property type="match status" value="1"/>
</dbReference>
<dbReference type="Proteomes" id="UP000187455">
    <property type="component" value="Unassembled WGS sequence"/>
</dbReference>
<reference evidence="1 3" key="1">
    <citation type="journal article" date="2016" name="Mol. Biol. Evol.">
        <title>Genome-Wide Survey of Gut Fungi (Harpellales) Reveals the First Horizontally Transferred Ubiquitin Gene from a Mosquito Host.</title>
        <authorList>
            <person name="Wang Y."/>
            <person name="White M.M."/>
            <person name="Kvist S."/>
            <person name="Moncalvo J.M."/>
        </authorList>
    </citation>
    <scope>NUCLEOTIDE SEQUENCE [LARGE SCALE GENOMIC DNA]</scope>
    <source>
        <strain evidence="1 3">ALG-7-W6</strain>
    </source>
</reference>
<organism evidence="1 3">
    <name type="scientific">Smittium mucronatum</name>
    <dbReference type="NCBI Taxonomy" id="133383"/>
    <lineage>
        <taxon>Eukaryota</taxon>
        <taxon>Fungi</taxon>
        <taxon>Fungi incertae sedis</taxon>
        <taxon>Zoopagomycota</taxon>
        <taxon>Kickxellomycotina</taxon>
        <taxon>Harpellomycetes</taxon>
        <taxon>Harpellales</taxon>
        <taxon>Legeriomycetaceae</taxon>
        <taxon>Smittium</taxon>
    </lineage>
</organism>
<evidence type="ECO:0000313" key="2">
    <source>
        <dbReference type="EMBL" id="OLY83821.1"/>
    </source>
</evidence>
<dbReference type="EMBL" id="LSSL01007215">
    <property type="protein sequence ID" value="OLY78106.1"/>
    <property type="molecule type" value="Genomic_DNA"/>
</dbReference>
<protein>
    <submittedName>
        <fullName evidence="1">Uncharacterized protein</fullName>
    </submittedName>
</protein>
<gene>
    <name evidence="2" type="ORF">AYI68_g2031</name>
    <name evidence="1" type="ORF">AYI68_g7855</name>
</gene>
<dbReference type="OrthoDB" id="244158at2759"/>
<reference evidence="1" key="2">
    <citation type="submission" date="2017-01" db="EMBL/GenBank/DDBJ databases">
        <authorList>
            <person name="Mah S.A."/>
            <person name="Swanson W.J."/>
            <person name="Moy G.W."/>
            <person name="Vacquier V.D."/>
        </authorList>
    </citation>
    <scope>NUCLEOTIDE SEQUENCE</scope>
    <source>
        <strain evidence="1">ALG-7-W6</strain>
    </source>
</reference>
<sequence>MNIDNEVPPTIESLDMLTLQLFSSLEDEARNNSEKRLAYFFPTFSSDDSQELIQSPSIQKSNPITVYHSVKTPSDTISFLFWFLNNTNSELSLFFAVQRIKFVTLKFVSSFSEEQKIDLANTILTTLSGFKPGTPRNLVSELSQSLAYTIISGYLCSDVMADFIDKIILQVNKDSPNKIVFLQVLNVIIEELNREIPGNSIPKKERIVSKFKDSKLKDVFSVSLNALKETINNQGLDSVQGY</sequence>